<evidence type="ECO:0000313" key="2">
    <source>
        <dbReference type="Proteomes" id="UP000030380"/>
    </source>
</evidence>
<comment type="caution">
    <text evidence="1">The sequence shown here is derived from an EMBL/GenBank/DDBJ whole genome shotgun (WGS) entry which is preliminary data.</text>
</comment>
<name>A0A0A3ALG3_9PAST</name>
<dbReference type="EMBL" id="JSUM01000012">
    <property type="protein sequence ID" value="KGQ70151.1"/>
    <property type="molecule type" value="Genomic_DNA"/>
</dbReference>
<evidence type="ECO:0000313" key="1">
    <source>
        <dbReference type="EMBL" id="KGQ70151.1"/>
    </source>
</evidence>
<dbReference type="RefSeq" id="WP_034615743.1">
    <property type="nucleotide sequence ID" value="NZ_JSUM01000012.1"/>
</dbReference>
<organism evidence="1 2">
    <name type="scientific">Chelonobacter oris</name>
    <dbReference type="NCBI Taxonomy" id="505317"/>
    <lineage>
        <taxon>Bacteria</taxon>
        <taxon>Pseudomonadati</taxon>
        <taxon>Pseudomonadota</taxon>
        <taxon>Gammaproteobacteria</taxon>
        <taxon>Pasteurellales</taxon>
        <taxon>Pasteurellaceae</taxon>
        <taxon>Chelonobacter</taxon>
    </lineage>
</organism>
<dbReference type="AlphaFoldDB" id="A0A0A3ALG3"/>
<keyword evidence="2" id="KW-1185">Reference proteome</keyword>
<accession>A0A0A3ALG3</accession>
<sequence>MNLIKKTNKLKIASVMMLPLWIFFLLFSFLKVNGVKIENKRNDTKIINILSQEYGRIEKYDNKSSTFGYGLIYFNNIYFSNCRDKLIRLGFNPKGGYYCYEKTEISILIIDGKKLFRYYYPSEKCQN</sequence>
<dbReference type="Proteomes" id="UP000030380">
    <property type="component" value="Unassembled WGS sequence"/>
</dbReference>
<reference evidence="1 2" key="1">
    <citation type="submission" date="2014-11" db="EMBL/GenBank/DDBJ databases">
        <title>Draft genome sequence of Chelonobacter oris 1662T, associated with respiratory disease in Hermann's Tortoises.</title>
        <authorList>
            <person name="Kudirkiene E."/>
            <person name="Hansen M.J."/>
            <person name="Bojesen A.M."/>
        </authorList>
    </citation>
    <scope>NUCLEOTIDE SEQUENCE [LARGE SCALE GENOMIC DNA]</scope>
    <source>
        <strain evidence="1 2">1662</strain>
    </source>
</reference>
<proteinExistence type="predicted"/>
<gene>
    <name evidence="1" type="ORF">OA57_07390</name>
</gene>
<protein>
    <submittedName>
        <fullName evidence="1">Uncharacterized protein</fullName>
    </submittedName>
</protein>
<dbReference type="STRING" id="505317.OA57_07390"/>